<gene>
    <name evidence="2" type="ORF">COO20_21230</name>
</gene>
<accession>A0A2N3KIN2</accession>
<dbReference type="AlphaFoldDB" id="A0A2N3KIN2"/>
<comment type="caution">
    <text evidence="2">The sequence shown here is derived from an EMBL/GenBank/DDBJ whole genome shotgun (WGS) entry which is preliminary data.</text>
</comment>
<dbReference type="Proteomes" id="UP000233597">
    <property type="component" value="Unassembled WGS sequence"/>
</dbReference>
<feature type="transmembrane region" description="Helical" evidence="1">
    <location>
        <begin position="20"/>
        <end position="40"/>
    </location>
</feature>
<evidence type="ECO:0000256" key="1">
    <source>
        <dbReference type="SAM" id="Phobius"/>
    </source>
</evidence>
<proteinExistence type="predicted"/>
<evidence type="ECO:0000313" key="3">
    <source>
        <dbReference type="Proteomes" id="UP000233597"/>
    </source>
</evidence>
<keyword evidence="1" id="KW-0812">Transmembrane</keyword>
<sequence length="62" mass="6988">MSTIVALDDGTKAQSNHKGVTEQFFVGFIAINVYFFLHFIDDENFKGIRIKWLMGLPAPSNP</sequence>
<organism evidence="2 3">
    <name type="scientific">Thalassospira marina</name>
    <dbReference type="NCBI Taxonomy" id="2048283"/>
    <lineage>
        <taxon>Bacteria</taxon>
        <taxon>Pseudomonadati</taxon>
        <taxon>Pseudomonadota</taxon>
        <taxon>Alphaproteobacteria</taxon>
        <taxon>Rhodospirillales</taxon>
        <taxon>Thalassospiraceae</taxon>
        <taxon>Thalassospira</taxon>
    </lineage>
</organism>
<keyword evidence="1" id="KW-0472">Membrane</keyword>
<name>A0A2N3KIN2_9PROT</name>
<dbReference type="EMBL" id="NWTK01000017">
    <property type="protein sequence ID" value="PKR50404.1"/>
    <property type="molecule type" value="Genomic_DNA"/>
</dbReference>
<dbReference type="RefSeq" id="WP_101270221.1">
    <property type="nucleotide sequence ID" value="NZ_NWTK01000017.1"/>
</dbReference>
<keyword evidence="1" id="KW-1133">Transmembrane helix</keyword>
<reference evidence="2 3" key="1">
    <citation type="submission" date="2017-09" db="EMBL/GenBank/DDBJ databases">
        <title>Biodiversity and function of Thalassospira species in the particle-attached aromatic-hydrocarbon-degrading consortia from the surface seawater of the South China Sea.</title>
        <authorList>
            <person name="Dong C."/>
            <person name="Liu R."/>
            <person name="Shao Z."/>
        </authorList>
    </citation>
    <scope>NUCLEOTIDE SEQUENCE [LARGE SCALE GENOMIC DNA]</scope>
    <source>
        <strain evidence="2 3">CSC1P2</strain>
    </source>
</reference>
<evidence type="ECO:0000313" key="2">
    <source>
        <dbReference type="EMBL" id="PKR50404.1"/>
    </source>
</evidence>
<protein>
    <submittedName>
        <fullName evidence="2">Uncharacterized protein</fullName>
    </submittedName>
</protein>